<dbReference type="Proteomes" id="UP000823904">
    <property type="component" value="Unassembled WGS sequence"/>
</dbReference>
<accession>A0A9D2T965</accession>
<feature type="transmembrane region" description="Helical" evidence="1">
    <location>
        <begin position="6"/>
        <end position="22"/>
    </location>
</feature>
<keyword evidence="1" id="KW-1133">Transmembrane helix</keyword>
<keyword evidence="1" id="KW-0812">Transmembrane</keyword>
<protein>
    <submittedName>
        <fullName evidence="2">FeoB-associated Cys-rich membrane protein</fullName>
    </submittedName>
</protein>
<proteinExistence type="predicted"/>
<evidence type="ECO:0000313" key="3">
    <source>
        <dbReference type="Proteomes" id="UP000823904"/>
    </source>
</evidence>
<comment type="caution">
    <text evidence="2">The sequence shown here is derived from an EMBL/GenBank/DDBJ whole genome shotgun (WGS) entry which is preliminary data.</text>
</comment>
<organism evidence="2 3">
    <name type="scientific">Candidatus Anaerostipes avistercoris</name>
    <dbReference type="NCBI Taxonomy" id="2838462"/>
    <lineage>
        <taxon>Bacteria</taxon>
        <taxon>Bacillati</taxon>
        <taxon>Bacillota</taxon>
        <taxon>Clostridia</taxon>
        <taxon>Lachnospirales</taxon>
        <taxon>Lachnospiraceae</taxon>
        <taxon>Anaerostipes</taxon>
    </lineage>
</organism>
<keyword evidence="1" id="KW-0472">Membrane</keyword>
<evidence type="ECO:0000313" key="2">
    <source>
        <dbReference type="EMBL" id="HJC50279.1"/>
    </source>
</evidence>
<reference evidence="2" key="1">
    <citation type="journal article" date="2021" name="PeerJ">
        <title>Extensive microbial diversity within the chicken gut microbiome revealed by metagenomics and culture.</title>
        <authorList>
            <person name="Gilroy R."/>
            <person name="Ravi A."/>
            <person name="Getino M."/>
            <person name="Pursley I."/>
            <person name="Horton D.L."/>
            <person name="Alikhan N.F."/>
            <person name="Baker D."/>
            <person name="Gharbi K."/>
            <person name="Hall N."/>
            <person name="Watson M."/>
            <person name="Adriaenssens E.M."/>
            <person name="Foster-Nyarko E."/>
            <person name="Jarju S."/>
            <person name="Secka A."/>
            <person name="Antonio M."/>
            <person name="Oren A."/>
            <person name="Chaudhuri R.R."/>
            <person name="La Ragione R."/>
            <person name="Hildebrand F."/>
            <person name="Pallen M.J."/>
        </authorList>
    </citation>
    <scope>NUCLEOTIDE SEQUENCE</scope>
    <source>
        <strain evidence="2">ChiSjej3B21-8574</strain>
    </source>
</reference>
<evidence type="ECO:0000256" key="1">
    <source>
        <dbReference type="SAM" id="Phobius"/>
    </source>
</evidence>
<gene>
    <name evidence="2" type="ORF">H9754_06845</name>
</gene>
<reference evidence="2" key="2">
    <citation type="submission" date="2021-04" db="EMBL/GenBank/DDBJ databases">
        <authorList>
            <person name="Gilroy R."/>
        </authorList>
    </citation>
    <scope>NUCLEOTIDE SEQUENCE</scope>
    <source>
        <strain evidence="2">ChiSjej3B21-8574</strain>
    </source>
</reference>
<sequence length="54" mass="5616">MADIIILILVLGYCAYIIWNRHKKSKSGSGCQSCAGGCAGCSGCSGFTVGEEKK</sequence>
<name>A0A9D2T965_9FIRM</name>
<dbReference type="EMBL" id="DWWD01000026">
    <property type="protein sequence ID" value="HJC50279.1"/>
    <property type="molecule type" value="Genomic_DNA"/>
</dbReference>
<dbReference type="AlphaFoldDB" id="A0A9D2T965"/>
<dbReference type="Pfam" id="PF12669">
    <property type="entry name" value="FeoB_associated"/>
    <property type="match status" value="1"/>
</dbReference>